<dbReference type="InterPro" id="IPR050833">
    <property type="entry name" value="Poly_Biosynth_Transport"/>
</dbReference>
<keyword evidence="5 6" id="KW-0472">Membrane</keyword>
<protein>
    <submittedName>
        <fullName evidence="7">Polysaccharide biosynthesis protein</fullName>
    </submittedName>
</protein>
<comment type="subcellular location">
    <subcellularLocation>
        <location evidence="1">Cell membrane</location>
        <topology evidence="1">Multi-pass membrane protein</topology>
    </subcellularLocation>
</comment>
<reference evidence="7 8" key="1">
    <citation type="submission" date="2019-02" db="EMBL/GenBank/DDBJ databases">
        <title>Deep-cultivation of Planctomycetes and their phenomic and genomic characterization uncovers novel biology.</title>
        <authorList>
            <person name="Wiegand S."/>
            <person name="Jogler M."/>
            <person name="Boedeker C."/>
            <person name="Pinto D."/>
            <person name="Vollmers J."/>
            <person name="Rivas-Marin E."/>
            <person name="Kohn T."/>
            <person name="Peeters S.H."/>
            <person name="Heuer A."/>
            <person name="Rast P."/>
            <person name="Oberbeckmann S."/>
            <person name="Bunk B."/>
            <person name="Jeske O."/>
            <person name="Meyerdierks A."/>
            <person name="Storesund J.E."/>
            <person name="Kallscheuer N."/>
            <person name="Luecker S."/>
            <person name="Lage O.M."/>
            <person name="Pohl T."/>
            <person name="Merkel B.J."/>
            <person name="Hornburger P."/>
            <person name="Mueller R.-W."/>
            <person name="Bruemmer F."/>
            <person name="Labrenz M."/>
            <person name="Spormann A.M."/>
            <person name="Op den Camp H."/>
            <person name="Overmann J."/>
            <person name="Amann R."/>
            <person name="Jetten M.S.M."/>
            <person name="Mascher T."/>
            <person name="Medema M.H."/>
            <person name="Devos D.P."/>
            <person name="Kaster A.-K."/>
            <person name="Ovreas L."/>
            <person name="Rohde M."/>
            <person name="Galperin M.Y."/>
            <person name="Jogler C."/>
        </authorList>
    </citation>
    <scope>NUCLEOTIDE SEQUENCE [LARGE SCALE GENOMIC DNA]</scope>
    <source>
        <strain evidence="7 8">Pan216</strain>
    </source>
</reference>
<feature type="transmembrane region" description="Helical" evidence="6">
    <location>
        <begin position="30"/>
        <end position="50"/>
    </location>
</feature>
<dbReference type="PANTHER" id="PTHR30250">
    <property type="entry name" value="PST FAMILY PREDICTED COLANIC ACID TRANSPORTER"/>
    <property type="match status" value="1"/>
</dbReference>
<dbReference type="KEGG" id="knv:Pan216_41700"/>
<evidence type="ECO:0000313" key="7">
    <source>
        <dbReference type="EMBL" id="QDU63292.1"/>
    </source>
</evidence>
<feature type="transmembrane region" description="Helical" evidence="6">
    <location>
        <begin position="351"/>
        <end position="377"/>
    </location>
</feature>
<proteinExistence type="predicted"/>
<feature type="transmembrane region" description="Helical" evidence="6">
    <location>
        <begin position="100"/>
        <end position="123"/>
    </location>
</feature>
<keyword evidence="2" id="KW-1003">Cell membrane</keyword>
<organism evidence="7 8">
    <name type="scientific">Kolteria novifilia</name>
    <dbReference type="NCBI Taxonomy" id="2527975"/>
    <lineage>
        <taxon>Bacteria</taxon>
        <taxon>Pseudomonadati</taxon>
        <taxon>Planctomycetota</taxon>
        <taxon>Planctomycetia</taxon>
        <taxon>Kolteriales</taxon>
        <taxon>Kolteriaceae</taxon>
        <taxon>Kolteria</taxon>
    </lineage>
</organism>
<evidence type="ECO:0000256" key="5">
    <source>
        <dbReference type="ARBA" id="ARBA00023136"/>
    </source>
</evidence>
<dbReference type="PANTHER" id="PTHR30250:SF11">
    <property type="entry name" value="O-ANTIGEN TRANSPORTER-RELATED"/>
    <property type="match status" value="1"/>
</dbReference>
<dbReference type="RefSeq" id="WP_145260664.1">
    <property type="nucleotide sequence ID" value="NZ_CP036279.1"/>
</dbReference>
<feature type="transmembrane region" description="Helical" evidence="6">
    <location>
        <begin position="398"/>
        <end position="427"/>
    </location>
</feature>
<feature type="transmembrane region" description="Helical" evidence="6">
    <location>
        <begin position="274"/>
        <end position="296"/>
    </location>
</feature>
<feature type="transmembrane region" description="Helical" evidence="6">
    <location>
        <begin position="244"/>
        <end position="268"/>
    </location>
</feature>
<evidence type="ECO:0000256" key="6">
    <source>
        <dbReference type="SAM" id="Phobius"/>
    </source>
</evidence>
<feature type="transmembrane region" description="Helical" evidence="6">
    <location>
        <begin position="135"/>
        <end position="155"/>
    </location>
</feature>
<dbReference type="EMBL" id="CP036279">
    <property type="protein sequence ID" value="QDU63292.1"/>
    <property type="molecule type" value="Genomic_DNA"/>
</dbReference>
<accession>A0A518B8L8</accession>
<evidence type="ECO:0000256" key="3">
    <source>
        <dbReference type="ARBA" id="ARBA00022692"/>
    </source>
</evidence>
<evidence type="ECO:0000256" key="1">
    <source>
        <dbReference type="ARBA" id="ARBA00004651"/>
    </source>
</evidence>
<dbReference type="Proteomes" id="UP000317093">
    <property type="component" value="Chromosome"/>
</dbReference>
<dbReference type="GO" id="GO:0005886">
    <property type="term" value="C:plasma membrane"/>
    <property type="evidence" value="ECO:0007669"/>
    <property type="project" value="UniProtKB-SubCell"/>
</dbReference>
<evidence type="ECO:0000313" key="8">
    <source>
        <dbReference type="Proteomes" id="UP000317093"/>
    </source>
</evidence>
<name>A0A518B8L8_9BACT</name>
<feature type="transmembrane region" description="Helical" evidence="6">
    <location>
        <begin position="200"/>
        <end position="223"/>
    </location>
</feature>
<dbReference type="InterPro" id="IPR002797">
    <property type="entry name" value="Polysacc_synth"/>
</dbReference>
<gene>
    <name evidence="7" type="ORF">Pan216_41700</name>
</gene>
<feature type="transmembrane region" description="Helical" evidence="6">
    <location>
        <begin position="62"/>
        <end position="88"/>
    </location>
</feature>
<keyword evidence="8" id="KW-1185">Reference proteome</keyword>
<evidence type="ECO:0000256" key="4">
    <source>
        <dbReference type="ARBA" id="ARBA00022989"/>
    </source>
</evidence>
<dbReference type="AlphaFoldDB" id="A0A518B8L8"/>
<feature type="transmembrane region" description="Helical" evidence="6">
    <location>
        <begin position="175"/>
        <end position="194"/>
    </location>
</feature>
<feature type="transmembrane region" description="Helical" evidence="6">
    <location>
        <begin position="317"/>
        <end position="339"/>
    </location>
</feature>
<keyword evidence="4 6" id="KW-1133">Transmembrane helix</keyword>
<evidence type="ECO:0000256" key="2">
    <source>
        <dbReference type="ARBA" id="ARBA00022475"/>
    </source>
</evidence>
<dbReference type="OrthoDB" id="290078at2"/>
<keyword evidence="3 6" id="KW-0812">Transmembrane</keyword>
<dbReference type="Pfam" id="PF01943">
    <property type="entry name" value="Polysacc_synt"/>
    <property type="match status" value="1"/>
</dbReference>
<sequence length="457" mass="49607">MIADALLKARVRLGALAGDELVQKLFRGGLTALIIKIASAGLSFLMFVLLARAMSIEEYGKFAFGFSLATFLSIVASCGMQTGILRWWPEHESKGELDEANAILCWGIKITAAASIGVALILLLTSLLSTTVHAFPWYCSSAALLIPPLAVAEYVACAFRAQGRVFFALAPRDLFWRLGISVAAGFTLINGTTLDAPSTLSILAILLVLLLSLQLSPLLRPYIHFLYSTSTSSLRYKHHWTNALPMWGAGVIAAATQYLDVVLLGLFLSPSDTGPYFAAARLATLLNLVLMASNMISAPTISRYFHSGDHVSLRRSLRYIVAAIAIPTTSLFFAFVAFGDQLLELFGSGYAHAYIPLLLLSAGFTVNALCGPTGYLLQMAGQEWTYLRIMASTYLGTIAFQLVAIPLFGMIGASLGTLLGFSVWNLWSRHVSVELLRLDPTVYTFFTQPCTPRRSHA</sequence>